<accession>A0AAN9I7W4</accession>
<evidence type="ECO:0000313" key="3">
    <source>
        <dbReference type="Proteomes" id="UP001372338"/>
    </source>
</evidence>
<gene>
    <name evidence="2" type="ORF">RIF29_19627</name>
</gene>
<dbReference type="EMBL" id="JAYWIO010000004">
    <property type="protein sequence ID" value="KAK7266965.1"/>
    <property type="molecule type" value="Genomic_DNA"/>
</dbReference>
<feature type="signal peptide" evidence="1">
    <location>
        <begin position="1"/>
        <end position="20"/>
    </location>
</feature>
<comment type="caution">
    <text evidence="2">The sequence shown here is derived from an EMBL/GenBank/DDBJ whole genome shotgun (WGS) entry which is preliminary data.</text>
</comment>
<evidence type="ECO:0000256" key="1">
    <source>
        <dbReference type="SAM" id="SignalP"/>
    </source>
</evidence>
<protein>
    <recommendedName>
        <fullName evidence="4">Secreted protein</fullName>
    </recommendedName>
</protein>
<sequence>MLQAWGCLHMPWALIVSALSEHLLQGYDYQGSPNAIHHWPRMNIGIDILYYKNLQKSCLASSNPPPCQ</sequence>
<reference evidence="2 3" key="1">
    <citation type="submission" date="2024-01" db="EMBL/GenBank/DDBJ databases">
        <title>The genomes of 5 underutilized Papilionoideae crops provide insights into root nodulation and disease resistanc.</title>
        <authorList>
            <person name="Yuan L."/>
        </authorList>
    </citation>
    <scope>NUCLEOTIDE SEQUENCE [LARGE SCALE GENOMIC DNA]</scope>
    <source>
        <strain evidence="2">ZHUSHIDOU_FW_LH</strain>
        <tissue evidence="2">Leaf</tissue>
    </source>
</reference>
<dbReference type="Proteomes" id="UP001372338">
    <property type="component" value="Unassembled WGS sequence"/>
</dbReference>
<name>A0AAN9I7W4_CROPI</name>
<evidence type="ECO:0008006" key="4">
    <source>
        <dbReference type="Google" id="ProtNLM"/>
    </source>
</evidence>
<evidence type="ECO:0000313" key="2">
    <source>
        <dbReference type="EMBL" id="KAK7266965.1"/>
    </source>
</evidence>
<keyword evidence="1" id="KW-0732">Signal</keyword>
<dbReference type="AlphaFoldDB" id="A0AAN9I7W4"/>
<organism evidence="2 3">
    <name type="scientific">Crotalaria pallida</name>
    <name type="common">Smooth rattlebox</name>
    <name type="synonym">Crotalaria striata</name>
    <dbReference type="NCBI Taxonomy" id="3830"/>
    <lineage>
        <taxon>Eukaryota</taxon>
        <taxon>Viridiplantae</taxon>
        <taxon>Streptophyta</taxon>
        <taxon>Embryophyta</taxon>
        <taxon>Tracheophyta</taxon>
        <taxon>Spermatophyta</taxon>
        <taxon>Magnoliopsida</taxon>
        <taxon>eudicotyledons</taxon>
        <taxon>Gunneridae</taxon>
        <taxon>Pentapetalae</taxon>
        <taxon>rosids</taxon>
        <taxon>fabids</taxon>
        <taxon>Fabales</taxon>
        <taxon>Fabaceae</taxon>
        <taxon>Papilionoideae</taxon>
        <taxon>50 kb inversion clade</taxon>
        <taxon>genistoids sensu lato</taxon>
        <taxon>core genistoids</taxon>
        <taxon>Crotalarieae</taxon>
        <taxon>Crotalaria</taxon>
    </lineage>
</organism>
<proteinExistence type="predicted"/>
<feature type="chain" id="PRO_5042840131" description="Secreted protein" evidence="1">
    <location>
        <begin position="21"/>
        <end position="68"/>
    </location>
</feature>
<keyword evidence="3" id="KW-1185">Reference proteome</keyword>